<evidence type="ECO:0000313" key="4">
    <source>
        <dbReference type="Proteomes" id="UP000789508"/>
    </source>
</evidence>
<proteinExistence type="inferred from homology"/>
<evidence type="ECO:0000256" key="1">
    <source>
        <dbReference type="ARBA" id="ARBA00006484"/>
    </source>
</evidence>
<dbReference type="SUPFAM" id="SSF51735">
    <property type="entry name" value="NAD(P)-binding Rossmann-fold domains"/>
    <property type="match status" value="1"/>
</dbReference>
<dbReference type="OrthoDB" id="294295at2759"/>
<dbReference type="PANTHER" id="PTHR24322">
    <property type="entry name" value="PKSB"/>
    <property type="match status" value="1"/>
</dbReference>
<dbReference type="Pfam" id="PF00106">
    <property type="entry name" value="adh_short"/>
    <property type="match status" value="1"/>
</dbReference>
<dbReference type="EMBL" id="CAJVPS010056261">
    <property type="protein sequence ID" value="CAG8776887.1"/>
    <property type="molecule type" value="Genomic_DNA"/>
</dbReference>
<dbReference type="PANTHER" id="PTHR24322:SF736">
    <property type="entry name" value="RETINOL DEHYDROGENASE 10"/>
    <property type="match status" value="1"/>
</dbReference>
<comment type="similarity">
    <text evidence="1">Belongs to the short-chain dehydrogenases/reductases (SDR) family.</text>
</comment>
<dbReference type="InterPro" id="IPR036291">
    <property type="entry name" value="NAD(P)-bd_dom_sf"/>
</dbReference>
<gene>
    <name evidence="3" type="ORF">ALEPTO_LOCUS14448</name>
</gene>
<dbReference type="GO" id="GO:0016616">
    <property type="term" value="F:oxidoreductase activity, acting on the CH-OH group of donors, NAD or NADP as acceptor"/>
    <property type="evidence" value="ECO:0007669"/>
    <property type="project" value="TreeGrafter"/>
</dbReference>
<feature type="non-terminal residue" evidence="3">
    <location>
        <position position="1"/>
    </location>
</feature>
<accession>A0A9N9P015</accession>
<dbReference type="AlphaFoldDB" id="A0A9N9P015"/>
<dbReference type="InterPro" id="IPR002347">
    <property type="entry name" value="SDR_fam"/>
</dbReference>
<comment type="caution">
    <text evidence="3">The sequence shown here is derived from an EMBL/GenBank/DDBJ whole genome shotgun (WGS) entry which is preliminary data.</text>
</comment>
<evidence type="ECO:0000256" key="2">
    <source>
        <dbReference type="ARBA" id="ARBA00023002"/>
    </source>
</evidence>
<protein>
    <submittedName>
        <fullName evidence="3">6565_t:CDS:1</fullName>
    </submittedName>
</protein>
<keyword evidence="4" id="KW-1185">Reference proteome</keyword>
<feature type="non-terminal residue" evidence="3">
    <location>
        <position position="100"/>
    </location>
</feature>
<dbReference type="Gene3D" id="3.40.50.720">
    <property type="entry name" value="NAD(P)-binding Rossmann-like Domain"/>
    <property type="match status" value="1"/>
</dbReference>
<dbReference type="Proteomes" id="UP000789508">
    <property type="component" value="Unassembled WGS sequence"/>
</dbReference>
<evidence type="ECO:0000313" key="3">
    <source>
        <dbReference type="EMBL" id="CAG8776887.1"/>
    </source>
</evidence>
<name>A0A9N9P015_9GLOM</name>
<reference evidence="3" key="1">
    <citation type="submission" date="2021-06" db="EMBL/GenBank/DDBJ databases">
        <authorList>
            <person name="Kallberg Y."/>
            <person name="Tangrot J."/>
            <person name="Rosling A."/>
        </authorList>
    </citation>
    <scope>NUCLEOTIDE SEQUENCE</scope>
    <source>
        <strain evidence="3">FL130A</strain>
    </source>
</reference>
<organism evidence="3 4">
    <name type="scientific">Ambispora leptoticha</name>
    <dbReference type="NCBI Taxonomy" id="144679"/>
    <lineage>
        <taxon>Eukaryota</taxon>
        <taxon>Fungi</taxon>
        <taxon>Fungi incertae sedis</taxon>
        <taxon>Mucoromycota</taxon>
        <taxon>Glomeromycotina</taxon>
        <taxon>Glomeromycetes</taxon>
        <taxon>Archaeosporales</taxon>
        <taxon>Ambisporaceae</taxon>
        <taxon>Ambispora</taxon>
    </lineage>
</organism>
<keyword evidence="2" id="KW-0560">Oxidoreductase</keyword>
<sequence>SRGIGGLLAETLALRHVSVVVLDVVPPEHENENIAFYECDVSDIDQVKSVAKKIVEDVGHPTILVNNAGIIRGKTILDEPEREIQKTIDVNLLSSFWTTK</sequence>